<feature type="region of interest" description="Disordered" evidence="3">
    <location>
        <begin position="111"/>
        <end position="149"/>
    </location>
</feature>
<evidence type="ECO:0000259" key="4">
    <source>
        <dbReference type="PROSITE" id="PS50002"/>
    </source>
</evidence>
<evidence type="ECO:0000256" key="3">
    <source>
        <dbReference type="SAM" id="MobiDB-lite"/>
    </source>
</evidence>
<name>A0AAD5VDY1_9AGAR</name>
<dbReference type="AlphaFoldDB" id="A0AAD5VDY1"/>
<feature type="region of interest" description="Disordered" evidence="3">
    <location>
        <begin position="168"/>
        <end position="226"/>
    </location>
</feature>
<sequence>MPEYVYALHDFVPENEDEVPFSAGERIEVVERDDLYGDGWYQGRNLSGRVGLFPVSYTTAAPPAGAEDTSAATVDNGQRTILNTLHEESESGSRPETAASHNIIAPVPKSAPAQFLNGNHHSFDTPSDEASQHTTGGGGGSAPASATPGDQVMKATLTDVQKAIEQLGRNRGIDNDDGGRSFSFASTRDDRGTDTDTDFDLSDLDGPGGSGVVGGGKGGDSGDDVEGWHKGARLKLAEKARRAVEEAEKLEALMGGLGSNHSERRTVAPPIEVEMSDESEDEEGYTTRTKCFLRFRGSRRRMRMRSRLRRLGMRWC</sequence>
<feature type="compositionally biased region" description="Polar residues" evidence="3">
    <location>
        <begin position="116"/>
        <end position="133"/>
    </location>
</feature>
<evidence type="ECO:0000256" key="2">
    <source>
        <dbReference type="PROSITE-ProRule" id="PRU00192"/>
    </source>
</evidence>
<organism evidence="5 6">
    <name type="scientific">Leucocoprinus birnbaumii</name>
    <dbReference type="NCBI Taxonomy" id="56174"/>
    <lineage>
        <taxon>Eukaryota</taxon>
        <taxon>Fungi</taxon>
        <taxon>Dikarya</taxon>
        <taxon>Basidiomycota</taxon>
        <taxon>Agaricomycotina</taxon>
        <taxon>Agaricomycetes</taxon>
        <taxon>Agaricomycetidae</taxon>
        <taxon>Agaricales</taxon>
        <taxon>Agaricineae</taxon>
        <taxon>Agaricaceae</taxon>
        <taxon>Leucocoprinus</taxon>
    </lineage>
</organism>
<feature type="compositionally biased region" description="Gly residues" evidence="3">
    <location>
        <begin position="206"/>
        <end position="219"/>
    </location>
</feature>
<dbReference type="Gene3D" id="2.30.30.40">
    <property type="entry name" value="SH3 Domains"/>
    <property type="match status" value="1"/>
</dbReference>
<reference evidence="5" key="1">
    <citation type="submission" date="2022-07" db="EMBL/GenBank/DDBJ databases">
        <title>Genome Sequence of Leucocoprinus birnbaumii.</title>
        <authorList>
            <person name="Buettner E."/>
        </authorList>
    </citation>
    <scope>NUCLEOTIDE SEQUENCE</scope>
    <source>
        <strain evidence="5">VT141</strain>
    </source>
</reference>
<accession>A0AAD5VDY1</accession>
<dbReference type="SUPFAM" id="SSF50044">
    <property type="entry name" value="SH3-domain"/>
    <property type="match status" value="1"/>
</dbReference>
<protein>
    <recommendedName>
        <fullName evidence="4">SH3 domain-containing protein</fullName>
    </recommendedName>
</protein>
<feature type="domain" description="SH3" evidence="4">
    <location>
        <begin position="1"/>
        <end position="63"/>
    </location>
</feature>
<gene>
    <name evidence="5" type="ORF">NP233_g12962</name>
</gene>
<keyword evidence="6" id="KW-1185">Reference proteome</keyword>
<dbReference type="InterPro" id="IPR001452">
    <property type="entry name" value="SH3_domain"/>
</dbReference>
<dbReference type="SMART" id="SM00326">
    <property type="entry name" value="SH3"/>
    <property type="match status" value="1"/>
</dbReference>
<evidence type="ECO:0000256" key="1">
    <source>
        <dbReference type="ARBA" id="ARBA00022443"/>
    </source>
</evidence>
<evidence type="ECO:0000313" key="6">
    <source>
        <dbReference type="Proteomes" id="UP001213000"/>
    </source>
</evidence>
<dbReference type="Pfam" id="PF14604">
    <property type="entry name" value="SH3_9"/>
    <property type="match status" value="1"/>
</dbReference>
<dbReference type="CDD" id="cd00174">
    <property type="entry name" value="SH3"/>
    <property type="match status" value="1"/>
</dbReference>
<dbReference type="PROSITE" id="PS50002">
    <property type="entry name" value="SH3"/>
    <property type="match status" value="1"/>
</dbReference>
<proteinExistence type="predicted"/>
<dbReference type="Proteomes" id="UP001213000">
    <property type="component" value="Unassembled WGS sequence"/>
</dbReference>
<dbReference type="EMBL" id="JANIEX010002110">
    <property type="protein sequence ID" value="KAJ3552054.1"/>
    <property type="molecule type" value="Genomic_DNA"/>
</dbReference>
<dbReference type="InterPro" id="IPR036028">
    <property type="entry name" value="SH3-like_dom_sf"/>
</dbReference>
<comment type="caution">
    <text evidence="5">The sequence shown here is derived from an EMBL/GenBank/DDBJ whole genome shotgun (WGS) entry which is preliminary data.</text>
</comment>
<keyword evidence="1 2" id="KW-0728">SH3 domain</keyword>
<evidence type="ECO:0000313" key="5">
    <source>
        <dbReference type="EMBL" id="KAJ3552054.1"/>
    </source>
</evidence>